<protein>
    <submittedName>
        <fullName evidence="1">6343_t:CDS:1</fullName>
    </submittedName>
</protein>
<organism evidence="1 2">
    <name type="scientific">Cetraspora pellucida</name>
    <dbReference type="NCBI Taxonomy" id="1433469"/>
    <lineage>
        <taxon>Eukaryota</taxon>
        <taxon>Fungi</taxon>
        <taxon>Fungi incertae sedis</taxon>
        <taxon>Mucoromycota</taxon>
        <taxon>Glomeromycotina</taxon>
        <taxon>Glomeromycetes</taxon>
        <taxon>Diversisporales</taxon>
        <taxon>Gigasporaceae</taxon>
        <taxon>Cetraspora</taxon>
    </lineage>
</organism>
<evidence type="ECO:0000313" key="2">
    <source>
        <dbReference type="Proteomes" id="UP000789759"/>
    </source>
</evidence>
<dbReference type="EMBL" id="CAJVQA010030765">
    <property type="protein sequence ID" value="CAG8800047.1"/>
    <property type="molecule type" value="Genomic_DNA"/>
</dbReference>
<accession>A0A9N9JVX6</accession>
<gene>
    <name evidence="1" type="ORF">CPELLU_LOCUS17636</name>
</gene>
<reference evidence="1" key="1">
    <citation type="submission" date="2021-06" db="EMBL/GenBank/DDBJ databases">
        <authorList>
            <person name="Kallberg Y."/>
            <person name="Tangrot J."/>
            <person name="Rosling A."/>
        </authorList>
    </citation>
    <scope>NUCLEOTIDE SEQUENCE</scope>
    <source>
        <strain evidence="1">FL966</strain>
    </source>
</reference>
<evidence type="ECO:0000313" key="1">
    <source>
        <dbReference type="EMBL" id="CAG8800047.1"/>
    </source>
</evidence>
<feature type="non-terminal residue" evidence="1">
    <location>
        <position position="223"/>
    </location>
</feature>
<sequence length="223" mass="25106">MNKEKLVLNIEDKSFEEYASSLSSDCKEFKKLKISETRTKQDLVNHLVGEKKVLSGSKYAGTSVTLSGSANISFSEPVASLDSSSAERWLNERSLIRMLWVVHSEELSRQVALKRAYIVTVANEDVAAKMASSNYDPMAELFGSRKEKARMAVQHFLFAKNRRPKVLQNQNSMQPALSTLIQPQPFVQLLWQQPLFQAMDQLVLQDTLSCNGVCSPQLQIGHR</sequence>
<dbReference type="AlphaFoldDB" id="A0A9N9JVX6"/>
<proteinExistence type="predicted"/>
<name>A0A9N9JVX6_9GLOM</name>
<keyword evidence="2" id="KW-1185">Reference proteome</keyword>
<comment type="caution">
    <text evidence="1">The sequence shown here is derived from an EMBL/GenBank/DDBJ whole genome shotgun (WGS) entry which is preliminary data.</text>
</comment>
<dbReference type="Proteomes" id="UP000789759">
    <property type="component" value="Unassembled WGS sequence"/>
</dbReference>